<sequence>MGAAGGSRSRSGHGDDRKRGRPRPPAGGRKSGRAEKGPACDRNLGGPRAPFWNVTNIMAAGREHATRPARYAVRNA</sequence>
<proteinExistence type="predicted"/>
<dbReference type="Proteomes" id="UP000217103">
    <property type="component" value="Unassembled WGS sequence"/>
</dbReference>
<keyword evidence="3" id="KW-1185">Reference proteome</keyword>
<dbReference type="AlphaFoldDB" id="A0A1H1HCI7"/>
<evidence type="ECO:0000313" key="3">
    <source>
        <dbReference type="Proteomes" id="UP000217103"/>
    </source>
</evidence>
<gene>
    <name evidence="2" type="ORF">SAMN04489764_4287</name>
</gene>
<reference evidence="2 3" key="1">
    <citation type="submission" date="2016-10" db="EMBL/GenBank/DDBJ databases">
        <authorList>
            <person name="de Groot N.N."/>
        </authorList>
    </citation>
    <scope>NUCLEOTIDE SEQUENCE [LARGE SCALE GENOMIC DNA]</scope>
    <source>
        <strain evidence="2 3">DSM 43794</strain>
    </source>
</reference>
<name>A0A1H1HCI7_9ACTN</name>
<dbReference type="EMBL" id="FNKK01000002">
    <property type="protein sequence ID" value="SDR23177.1"/>
    <property type="molecule type" value="Genomic_DNA"/>
</dbReference>
<evidence type="ECO:0000256" key="1">
    <source>
        <dbReference type="SAM" id="MobiDB-lite"/>
    </source>
</evidence>
<evidence type="ECO:0000313" key="2">
    <source>
        <dbReference type="EMBL" id="SDR23177.1"/>
    </source>
</evidence>
<accession>A0A1H1HCI7</accession>
<organism evidence="2 3">
    <name type="scientific">Thermostaphylospora chromogena</name>
    <dbReference type="NCBI Taxonomy" id="35622"/>
    <lineage>
        <taxon>Bacteria</taxon>
        <taxon>Bacillati</taxon>
        <taxon>Actinomycetota</taxon>
        <taxon>Actinomycetes</taxon>
        <taxon>Streptosporangiales</taxon>
        <taxon>Thermomonosporaceae</taxon>
        <taxon>Thermostaphylospora</taxon>
    </lineage>
</organism>
<feature type="region of interest" description="Disordered" evidence="1">
    <location>
        <begin position="1"/>
        <end position="51"/>
    </location>
</feature>
<protein>
    <submittedName>
        <fullName evidence="2">Uncharacterized protein</fullName>
    </submittedName>
</protein>